<evidence type="ECO:0000313" key="2">
    <source>
        <dbReference type="EMBL" id="RUO54584.1"/>
    </source>
</evidence>
<evidence type="ECO:0000259" key="1">
    <source>
        <dbReference type="PROSITE" id="PS50146"/>
    </source>
</evidence>
<dbReference type="InterPro" id="IPR017438">
    <property type="entry name" value="ATP-NAD_kinase_N"/>
</dbReference>
<dbReference type="Gene3D" id="3.40.50.10330">
    <property type="entry name" value="Probable inorganic polyphosphate/atp-NAD kinase, domain 1"/>
    <property type="match status" value="1"/>
</dbReference>
<accession>A0A432Y0X4</accession>
<dbReference type="Gene3D" id="2.60.200.40">
    <property type="match status" value="1"/>
</dbReference>
<dbReference type="AlphaFoldDB" id="A0A432Y0X4"/>
<feature type="domain" description="DAGKc" evidence="1">
    <location>
        <begin position="1"/>
        <end position="110"/>
    </location>
</feature>
<dbReference type="InterPro" id="IPR016064">
    <property type="entry name" value="NAD/diacylglycerol_kinase_sf"/>
</dbReference>
<name>A0A432Y0X4_9GAMM</name>
<dbReference type="PROSITE" id="PS50146">
    <property type="entry name" value="DAGK"/>
    <property type="match status" value="1"/>
</dbReference>
<comment type="caution">
    <text evidence="2">The sequence shown here is derived from an EMBL/GenBank/DDBJ whole genome shotgun (WGS) entry which is preliminary data.</text>
</comment>
<gene>
    <name evidence="2" type="ORF">CWI69_04020</name>
</gene>
<dbReference type="OrthoDB" id="142078at2"/>
<dbReference type="Proteomes" id="UP000287198">
    <property type="component" value="Unassembled WGS sequence"/>
</dbReference>
<keyword evidence="3" id="KW-1185">Reference proteome</keyword>
<proteinExistence type="predicted"/>
<sequence>MPTKALAIYYNSNSARARNYAEIYQQQLSQHYRFNPIHLIASQPERENDIEQLRDWCANTADHDARECVVIGGDGSVNIVAQVAAKHKFELSVVPSGTGNDFAYALGITNWRWRLRDEGERVERSLGKINGYYFINHAGCGISLALQHLQGGFSKRWLGRYSYLWALLRYIFWLPSRRCRIAVTAADGSISYDELQVVAVNRTIGGGIVVYPDASLTQKQLALLRVPKRPRWQQLNVLFWLLRQQPQRSRLVHFREATSVTFADSENLIELDGDCVQLRGPVTVEICVGGLAVRRPRSQ</sequence>
<protein>
    <recommendedName>
        <fullName evidence="1">DAGKc domain-containing protein</fullName>
    </recommendedName>
</protein>
<reference evidence="3" key="1">
    <citation type="journal article" date="2018" name="Front. Microbiol.">
        <title>Genome-Based Analysis Reveals the Taxonomy and Diversity of the Family Idiomarinaceae.</title>
        <authorList>
            <person name="Liu Y."/>
            <person name="Lai Q."/>
            <person name="Shao Z."/>
        </authorList>
    </citation>
    <scope>NUCLEOTIDE SEQUENCE [LARGE SCALE GENOMIC DNA]</scope>
    <source>
        <strain evidence="3">BH195</strain>
    </source>
</reference>
<evidence type="ECO:0000313" key="3">
    <source>
        <dbReference type="Proteomes" id="UP000287198"/>
    </source>
</evidence>
<dbReference type="RefSeq" id="WP_126762092.1">
    <property type="nucleotide sequence ID" value="NZ_JBHLTZ010000004.1"/>
</dbReference>
<dbReference type="Pfam" id="PF00781">
    <property type="entry name" value="DAGK_cat"/>
    <property type="match status" value="1"/>
</dbReference>
<organism evidence="2 3">
    <name type="scientific">Pseudidiomarina halophila</name>
    <dbReference type="NCBI Taxonomy" id="1449799"/>
    <lineage>
        <taxon>Bacteria</taxon>
        <taxon>Pseudomonadati</taxon>
        <taxon>Pseudomonadota</taxon>
        <taxon>Gammaproteobacteria</taxon>
        <taxon>Alteromonadales</taxon>
        <taxon>Idiomarinaceae</taxon>
        <taxon>Pseudidiomarina</taxon>
    </lineage>
</organism>
<dbReference type="GO" id="GO:0016301">
    <property type="term" value="F:kinase activity"/>
    <property type="evidence" value="ECO:0007669"/>
    <property type="project" value="InterPro"/>
</dbReference>
<dbReference type="SUPFAM" id="SSF111331">
    <property type="entry name" value="NAD kinase/diacylglycerol kinase-like"/>
    <property type="match status" value="1"/>
</dbReference>
<dbReference type="EMBL" id="PIPW01000001">
    <property type="protein sequence ID" value="RUO54584.1"/>
    <property type="molecule type" value="Genomic_DNA"/>
</dbReference>
<dbReference type="InterPro" id="IPR001206">
    <property type="entry name" value="Diacylglycerol_kinase_cat_dom"/>
</dbReference>